<evidence type="ECO:0000313" key="3">
    <source>
        <dbReference type="Proteomes" id="UP000247903"/>
    </source>
</evidence>
<dbReference type="AlphaFoldDB" id="A0A2V4BPA6"/>
<accession>A0A2V4BPA6</accession>
<dbReference type="Proteomes" id="UP000247903">
    <property type="component" value="Unassembled WGS sequence"/>
</dbReference>
<dbReference type="SMART" id="SM00479">
    <property type="entry name" value="EXOIII"/>
    <property type="match status" value="1"/>
</dbReference>
<comment type="caution">
    <text evidence="2">The sequence shown here is derived from an EMBL/GenBank/DDBJ whole genome shotgun (WGS) entry which is preliminary data.</text>
</comment>
<dbReference type="RefSeq" id="WP_110306858.1">
    <property type="nucleotide sequence ID" value="NZ_QJHK01000009.1"/>
</dbReference>
<name>A0A2V4BPA6_9FLAO</name>
<protein>
    <recommendedName>
        <fullName evidence="1">Exonuclease domain-containing protein</fullName>
    </recommendedName>
</protein>
<reference evidence="2 3" key="1">
    <citation type="submission" date="2018-05" db="EMBL/GenBank/DDBJ databases">
        <title>Flavobacterium sp. strain IMCC34759, incomplete genome.</title>
        <authorList>
            <person name="Joung Y."/>
            <person name="Cho J."/>
        </authorList>
    </citation>
    <scope>NUCLEOTIDE SEQUENCE [LARGE SCALE GENOMIC DNA]</scope>
    <source>
        <strain evidence="2 3">IMCC34759</strain>
    </source>
</reference>
<proteinExistence type="predicted"/>
<dbReference type="InterPro" id="IPR012337">
    <property type="entry name" value="RNaseH-like_sf"/>
</dbReference>
<dbReference type="Gene3D" id="3.30.420.10">
    <property type="entry name" value="Ribonuclease H-like superfamily/Ribonuclease H"/>
    <property type="match status" value="1"/>
</dbReference>
<dbReference type="OrthoDB" id="9803925at2"/>
<evidence type="ECO:0000259" key="1">
    <source>
        <dbReference type="SMART" id="SM00479"/>
    </source>
</evidence>
<gene>
    <name evidence="2" type="ORF">DMB65_11860</name>
</gene>
<feature type="domain" description="Exonuclease" evidence="1">
    <location>
        <begin position="1"/>
        <end position="183"/>
    </location>
</feature>
<keyword evidence="3" id="KW-1185">Reference proteome</keyword>
<dbReference type="GO" id="GO:0004527">
    <property type="term" value="F:exonuclease activity"/>
    <property type="evidence" value="ECO:0007669"/>
    <property type="project" value="UniProtKB-ARBA"/>
</dbReference>
<organism evidence="2 3">
    <name type="scientific">Flavobacterium cheongpyeongense</name>
    <dbReference type="NCBI Taxonomy" id="2212651"/>
    <lineage>
        <taxon>Bacteria</taxon>
        <taxon>Pseudomonadati</taxon>
        <taxon>Bacteroidota</taxon>
        <taxon>Flavobacteriia</taxon>
        <taxon>Flavobacteriales</taxon>
        <taxon>Flavobacteriaceae</taxon>
        <taxon>Flavobacterium</taxon>
    </lineage>
</organism>
<dbReference type="GO" id="GO:0006259">
    <property type="term" value="P:DNA metabolic process"/>
    <property type="evidence" value="ECO:0007669"/>
    <property type="project" value="UniProtKB-ARBA"/>
</dbReference>
<dbReference type="SUPFAM" id="SSF53098">
    <property type="entry name" value="Ribonuclease H-like"/>
    <property type="match status" value="1"/>
</dbReference>
<evidence type="ECO:0000313" key="2">
    <source>
        <dbReference type="EMBL" id="PXY40597.1"/>
    </source>
</evidence>
<dbReference type="EMBL" id="QJHK01000009">
    <property type="protein sequence ID" value="PXY40597.1"/>
    <property type="molecule type" value="Genomic_DNA"/>
</dbReference>
<dbReference type="InterPro" id="IPR013520">
    <property type="entry name" value="Ribonucl_H"/>
</dbReference>
<dbReference type="Pfam" id="PF00929">
    <property type="entry name" value="RNase_T"/>
    <property type="match status" value="1"/>
</dbReference>
<dbReference type="InterPro" id="IPR036397">
    <property type="entry name" value="RNaseH_sf"/>
</dbReference>
<dbReference type="CDD" id="cd06127">
    <property type="entry name" value="DEDDh"/>
    <property type="match status" value="1"/>
</dbReference>
<dbReference type="GO" id="GO:0003676">
    <property type="term" value="F:nucleic acid binding"/>
    <property type="evidence" value="ECO:0007669"/>
    <property type="project" value="InterPro"/>
</dbReference>
<sequence length="198" mass="22858">MIVIDIETTGLDPLKNSIIEIGALDFSNPYNRFYQKCRIFEGAEIDENALEVNGYNHVELSDINKQELRDLLLNFIEWIKPIKNKTLAGQNVDFDIHFLKESLRRCGIDYVFGWRKIDLHTLVYCHHLKNGINPIIKNDFSNLNGDKIMKYVGLPVEPKPHLAINGVLYEAEAFSRLIYGKLLINQFKGYIIPSYLNS</sequence>